<organism evidence="2 3">
    <name type="scientific">Ancylobacter rudongensis</name>
    <dbReference type="NCBI Taxonomy" id="177413"/>
    <lineage>
        <taxon>Bacteria</taxon>
        <taxon>Pseudomonadati</taxon>
        <taxon>Pseudomonadota</taxon>
        <taxon>Alphaproteobacteria</taxon>
        <taxon>Hyphomicrobiales</taxon>
        <taxon>Xanthobacteraceae</taxon>
        <taxon>Ancylobacter</taxon>
    </lineage>
</organism>
<evidence type="ECO:0000256" key="1">
    <source>
        <dbReference type="SAM" id="MobiDB-lite"/>
    </source>
</evidence>
<proteinExistence type="predicted"/>
<dbReference type="STRING" id="177413.SAMN05660859_0126"/>
<feature type="region of interest" description="Disordered" evidence="1">
    <location>
        <begin position="56"/>
        <end position="110"/>
    </location>
</feature>
<keyword evidence="3" id="KW-1185">Reference proteome</keyword>
<sequence>MLYTVRYTTKSIVTKYDGRGNKVGTYTDDVPVVITALPHITAMQYKDCDNFKIEPYFADPGRGEPAPRRTHAESSGRERTRAPTTKPAGKPSVNDAARTGDLAAAINGGA</sequence>
<accession>A0A1G4UQB8</accession>
<feature type="compositionally biased region" description="Basic and acidic residues" evidence="1">
    <location>
        <begin position="61"/>
        <end position="81"/>
    </location>
</feature>
<dbReference type="RefSeq" id="WP_091444272.1">
    <property type="nucleotide sequence ID" value="NZ_FMTP01000010.1"/>
</dbReference>
<protein>
    <submittedName>
        <fullName evidence="2">Uncharacterized protein</fullName>
    </submittedName>
</protein>
<dbReference type="AlphaFoldDB" id="A0A1G4UQB8"/>
<gene>
    <name evidence="2" type="ORF">SAMN05660859_0126</name>
</gene>
<name>A0A1G4UQB8_9HYPH</name>
<evidence type="ECO:0000313" key="3">
    <source>
        <dbReference type="Proteomes" id="UP000198889"/>
    </source>
</evidence>
<reference evidence="3" key="1">
    <citation type="submission" date="2016-10" db="EMBL/GenBank/DDBJ databases">
        <authorList>
            <person name="Varghese N."/>
            <person name="Submissions S."/>
        </authorList>
    </citation>
    <scope>NUCLEOTIDE SEQUENCE [LARGE SCALE GENOMIC DNA]</scope>
    <source>
        <strain evidence="3">CGMCC 1.1761</strain>
    </source>
</reference>
<dbReference type="Proteomes" id="UP000198889">
    <property type="component" value="Unassembled WGS sequence"/>
</dbReference>
<dbReference type="EMBL" id="FMTP01000010">
    <property type="protein sequence ID" value="SCW95820.1"/>
    <property type="molecule type" value="Genomic_DNA"/>
</dbReference>
<evidence type="ECO:0000313" key="2">
    <source>
        <dbReference type="EMBL" id="SCW95820.1"/>
    </source>
</evidence>